<dbReference type="InterPro" id="IPR040357">
    <property type="entry name" value="Vma22/CCDC115"/>
</dbReference>
<evidence type="ECO:0000256" key="1">
    <source>
        <dbReference type="ARBA" id="ARBA00093634"/>
    </source>
</evidence>
<dbReference type="PANTHER" id="PTHR31996:SF2">
    <property type="entry name" value="COILED-COIL DOMAIN-CONTAINING PROTEIN 115"/>
    <property type="match status" value="1"/>
</dbReference>
<dbReference type="AlphaFoldDB" id="A0AAD5XWR3"/>
<evidence type="ECO:0000256" key="2">
    <source>
        <dbReference type="SAM" id="Coils"/>
    </source>
</evidence>
<comment type="caution">
    <text evidence="3">The sequence shown here is derived from an EMBL/GenBank/DDBJ whole genome shotgun (WGS) entry which is preliminary data.</text>
</comment>
<dbReference type="Pfam" id="PF21730">
    <property type="entry name" value="Vma22_CCDC115"/>
    <property type="match status" value="1"/>
</dbReference>
<feature type="coiled-coil region" evidence="2">
    <location>
        <begin position="191"/>
        <end position="218"/>
    </location>
</feature>
<dbReference type="PANTHER" id="PTHR31996">
    <property type="entry name" value="COILED-COIL DOMAIN-CONTAINING PROTEIN 115"/>
    <property type="match status" value="1"/>
</dbReference>
<dbReference type="EMBL" id="JADGJW010000622">
    <property type="protein sequence ID" value="KAJ3214418.1"/>
    <property type="molecule type" value="Genomic_DNA"/>
</dbReference>
<dbReference type="GO" id="GO:0070072">
    <property type="term" value="P:vacuolar proton-transporting V-type ATPase complex assembly"/>
    <property type="evidence" value="ECO:0007669"/>
    <property type="project" value="InterPro"/>
</dbReference>
<accession>A0AAD5XWR3</accession>
<sequence length="218" mass="25317">MLSADVNSKNLNYKLNSMYVDLLDLIDQYQALQLQIKDNQNEAFFNLALAKLSMGTQNSITSLQYDKRELKPSSVVKYSKNSFQLLLNAAQYSDDEREEDDNENLKITKTEDSDFGLRKRINHNKVYLGVMEVNDSCNNCSSEEEEKLKKKIVKEKKKRNDPLNWFGILISNSLRESQKEFKNSLSLIIELANCSLKINNLKEEYVNLLAEFEHMQLK</sequence>
<evidence type="ECO:0000313" key="3">
    <source>
        <dbReference type="EMBL" id="KAJ3214418.1"/>
    </source>
</evidence>
<dbReference type="GO" id="GO:0051082">
    <property type="term" value="F:unfolded protein binding"/>
    <property type="evidence" value="ECO:0007669"/>
    <property type="project" value="TreeGrafter"/>
</dbReference>
<organism evidence="3 4">
    <name type="scientific">Clydaea vesicula</name>
    <dbReference type="NCBI Taxonomy" id="447962"/>
    <lineage>
        <taxon>Eukaryota</taxon>
        <taxon>Fungi</taxon>
        <taxon>Fungi incertae sedis</taxon>
        <taxon>Chytridiomycota</taxon>
        <taxon>Chytridiomycota incertae sedis</taxon>
        <taxon>Chytridiomycetes</taxon>
        <taxon>Lobulomycetales</taxon>
        <taxon>Lobulomycetaceae</taxon>
        <taxon>Clydaea</taxon>
    </lineage>
</organism>
<name>A0AAD5XWR3_9FUNG</name>
<gene>
    <name evidence="3" type="ORF">HK099_006884</name>
</gene>
<protein>
    <recommendedName>
        <fullName evidence="1">Vacuolar ATPase assembly protein VMA22</fullName>
    </recommendedName>
</protein>
<keyword evidence="4" id="KW-1185">Reference proteome</keyword>
<proteinExistence type="predicted"/>
<evidence type="ECO:0000313" key="4">
    <source>
        <dbReference type="Proteomes" id="UP001211065"/>
    </source>
</evidence>
<keyword evidence="2" id="KW-0175">Coiled coil</keyword>
<reference evidence="3" key="1">
    <citation type="submission" date="2020-05" db="EMBL/GenBank/DDBJ databases">
        <title>Phylogenomic resolution of chytrid fungi.</title>
        <authorList>
            <person name="Stajich J.E."/>
            <person name="Amses K."/>
            <person name="Simmons R."/>
            <person name="Seto K."/>
            <person name="Myers J."/>
            <person name="Bonds A."/>
            <person name="Quandt C.A."/>
            <person name="Barry K."/>
            <person name="Liu P."/>
            <person name="Grigoriev I."/>
            <person name="Longcore J.E."/>
            <person name="James T.Y."/>
        </authorList>
    </citation>
    <scope>NUCLEOTIDE SEQUENCE</scope>
    <source>
        <strain evidence="3">JEL0476</strain>
    </source>
</reference>
<dbReference type="Proteomes" id="UP001211065">
    <property type="component" value="Unassembled WGS sequence"/>
</dbReference>